<accession>A0ACA9P8S5</accession>
<proteinExistence type="predicted"/>
<dbReference type="EMBL" id="CAJVPW010021280">
    <property type="protein sequence ID" value="CAG8692729.1"/>
    <property type="molecule type" value="Genomic_DNA"/>
</dbReference>
<dbReference type="Proteomes" id="UP000789366">
    <property type="component" value="Unassembled WGS sequence"/>
</dbReference>
<gene>
    <name evidence="1" type="ORF">SPELUC_LOCUS10842</name>
</gene>
<organism evidence="1 2">
    <name type="scientific">Cetraspora pellucida</name>
    <dbReference type="NCBI Taxonomy" id="1433469"/>
    <lineage>
        <taxon>Eukaryota</taxon>
        <taxon>Fungi</taxon>
        <taxon>Fungi incertae sedis</taxon>
        <taxon>Mucoromycota</taxon>
        <taxon>Glomeromycotina</taxon>
        <taxon>Glomeromycetes</taxon>
        <taxon>Diversisporales</taxon>
        <taxon>Gigasporaceae</taxon>
        <taxon>Cetraspora</taxon>
    </lineage>
</organism>
<comment type="caution">
    <text evidence="1">The sequence shown here is derived from an EMBL/GenBank/DDBJ whole genome shotgun (WGS) entry which is preliminary data.</text>
</comment>
<protein>
    <submittedName>
        <fullName evidence="1">5932_t:CDS:1</fullName>
    </submittedName>
</protein>
<reference evidence="1" key="1">
    <citation type="submission" date="2021-06" db="EMBL/GenBank/DDBJ databases">
        <authorList>
            <person name="Kallberg Y."/>
            <person name="Tangrot J."/>
            <person name="Rosling A."/>
        </authorList>
    </citation>
    <scope>NUCLEOTIDE SEQUENCE</scope>
    <source>
        <strain evidence="1">28 12/20/2015</strain>
    </source>
</reference>
<keyword evidence="2" id="KW-1185">Reference proteome</keyword>
<evidence type="ECO:0000313" key="1">
    <source>
        <dbReference type="EMBL" id="CAG8692729.1"/>
    </source>
</evidence>
<sequence>MAYCTYKHEATKYTPFYLLYRREAQMPIDIEFASKFNPIEEPYEQALERRISSILGTFKDAMIIAERSIESAQERMKIQQNKLQQAHKFKIGDIVLVYDASKQNVHGDKFSSQWNGPVWISKKLGNDIYKIRNQLGEEYNETYHAYRLRHYKQRL</sequence>
<evidence type="ECO:0000313" key="2">
    <source>
        <dbReference type="Proteomes" id="UP000789366"/>
    </source>
</evidence>
<name>A0ACA9P8S5_9GLOM</name>